<evidence type="ECO:0000256" key="1">
    <source>
        <dbReference type="SAM" id="Coils"/>
    </source>
</evidence>
<keyword evidence="1" id="KW-0175">Coiled coil</keyword>
<evidence type="ECO:0000313" key="2">
    <source>
        <dbReference type="EMBL" id="DAF89802.1"/>
    </source>
</evidence>
<reference evidence="2" key="1">
    <citation type="journal article" date="2021" name="Proc. Natl. Acad. Sci. U.S.A.">
        <title>A Catalog of Tens of Thousands of Viruses from Human Metagenomes Reveals Hidden Associations with Chronic Diseases.</title>
        <authorList>
            <person name="Tisza M.J."/>
            <person name="Buck C.B."/>
        </authorList>
    </citation>
    <scope>NUCLEOTIDE SEQUENCE</scope>
    <source>
        <strain evidence="2">CteLh2</strain>
    </source>
</reference>
<feature type="coiled-coil region" evidence="1">
    <location>
        <begin position="54"/>
        <end position="81"/>
    </location>
</feature>
<dbReference type="EMBL" id="BK016017">
    <property type="protein sequence ID" value="DAF89802.1"/>
    <property type="molecule type" value="Genomic_DNA"/>
</dbReference>
<name>A0A8S5U5R9_9CAUD</name>
<proteinExistence type="predicted"/>
<organism evidence="2">
    <name type="scientific">Siphoviridae sp. cteLh2</name>
    <dbReference type="NCBI Taxonomy" id="2825590"/>
    <lineage>
        <taxon>Viruses</taxon>
        <taxon>Duplodnaviria</taxon>
        <taxon>Heunggongvirae</taxon>
        <taxon>Uroviricota</taxon>
        <taxon>Caudoviricetes</taxon>
    </lineage>
</organism>
<protein>
    <submittedName>
        <fullName evidence="2">Uncharacterized protein</fullName>
    </submittedName>
</protein>
<sequence>MIDCKNCLHSGLCMHEDKAEEYIRQHESMRDKCSLFDGEPTCNRFIDNKVLEGNKSLKECIERQQKTINELHRKIKENSDKNIFDKYKRKDYEPVIFTCQDKKIQGLDERTVTEDDESKYEYFYQGNKIDKRTYDLLKCLEITLI</sequence>
<accession>A0A8S5U5R9</accession>